<sequence>MASKGALVPITRAFLSSYYDKHPFPPISDDVSRLTQQLNTFSTDLKHDNLPIPQGERYLLKEAESEPPHKIDENMWKNREQIEEIIFLLESSHWPKLLQQQSTPEDVELAHHLKQLREKCGHALKVVESFQSKSSEHVFNTVMTYMPQDFRGTLIRKQRERSEKNKKAEVDALIDSGGSIRDRYALLWQQQMERRRHLAQLGSATGVYKTVVKYLVGVPQVLLDFVRQINDDQGPMEEQRHRYGPPMYALTKLVLNIHLFLALSWWRFEDVKLQKHQLSILEEAVNVYTSELERFLNFIGVVFANAPFFVTAEEAGAIEANKNDDFREASVPAGTTYEVSLEVETVNSYIAWDFSVAQGKISMDIGFSIEYTDSLGQKTLILPYRRYDSDQGNFCTVMAGNYKLIWDNSFSAFFRKALRYKVDCIPPVVEPEPKHNGEQCDVSLPQNA</sequence>
<gene>
    <name evidence="2" type="ORF">QVD17_15409</name>
</gene>
<protein>
    <recommendedName>
        <fullName evidence="1">GOLD domain-containing protein</fullName>
    </recommendedName>
</protein>
<dbReference type="Gene3D" id="2.60.120.680">
    <property type="entry name" value="GOLD domain"/>
    <property type="match status" value="1"/>
</dbReference>
<organism evidence="2 3">
    <name type="scientific">Tagetes erecta</name>
    <name type="common">African marigold</name>
    <dbReference type="NCBI Taxonomy" id="13708"/>
    <lineage>
        <taxon>Eukaryota</taxon>
        <taxon>Viridiplantae</taxon>
        <taxon>Streptophyta</taxon>
        <taxon>Embryophyta</taxon>
        <taxon>Tracheophyta</taxon>
        <taxon>Spermatophyta</taxon>
        <taxon>Magnoliopsida</taxon>
        <taxon>eudicotyledons</taxon>
        <taxon>Gunneridae</taxon>
        <taxon>Pentapetalae</taxon>
        <taxon>asterids</taxon>
        <taxon>campanulids</taxon>
        <taxon>Asterales</taxon>
        <taxon>Asteraceae</taxon>
        <taxon>Asteroideae</taxon>
        <taxon>Heliantheae alliance</taxon>
        <taxon>Tageteae</taxon>
        <taxon>Tagetes</taxon>
    </lineage>
</organism>
<dbReference type="PANTHER" id="PTHR47532">
    <property type="entry name" value="RETINAL-BINDING PROTEIN"/>
    <property type="match status" value="1"/>
</dbReference>
<evidence type="ECO:0000259" key="1">
    <source>
        <dbReference type="PROSITE" id="PS50866"/>
    </source>
</evidence>
<dbReference type="PANTHER" id="PTHR47532:SF2">
    <property type="entry name" value="GOLD DOMAIN-CONTAINING PROTEIN"/>
    <property type="match status" value="1"/>
</dbReference>
<dbReference type="PROSITE" id="PS50866">
    <property type="entry name" value="GOLD"/>
    <property type="match status" value="1"/>
</dbReference>
<reference evidence="2" key="1">
    <citation type="journal article" date="2023" name="bioRxiv">
        <title>Improved chromosome-level genome assembly for marigold (Tagetes erecta).</title>
        <authorList>
            <person name="Jiang F."/>
            <person name="Yuan L."/>
            <person name="Wang S."/>
            <person name="Wang H."/>
            <person name="Xu D."/>
            <person name="Wang A."/>
            <person name="Fan W."/>
        </authorList>
    </citation>
    <scope>NUCLEOTIDE SEQUENCE</scope>
    <source>
        <strain evidence="2">WSJ</strain>
        <tissue evidence="2">Leaf</tissue>
    </source>
</reference>
<dbReference type="EMBL" id="JAUHHV010000004">
    <property type="protein sequence ID" value="KAK1426730.1"/>
    <property type="molecule type" value="Genomic_DNA"/>
</dbReference>
<dbReference type="Proteomes" id="UP001229421">
    <property type="component" value="Unassembled WGS sequence"/>
</dbReference>
<name>A0AAD8KVW4_TARER</name>
<proteinExistence type="predicted"/>
<keyword evidence="3" id="KW-1185">Reference proteome</keyword>
<accession>A0AAD8KVW4</accession>
<dbReference type="InterPro" id="IPR009038">
    <property type="entry name" value="GOLD_dom"/>
</dbReference>
<evidence type="ECO:0000313" key="3">
    <source>
        <dbReference type="Proteomes" id="UP001229421"/>
    </source>
</evidence>
<dbReference type="InterPro" id="IPR036598">
    <property type="entry name" value="GOLD_dom_sf"/>
</dbReference>
<dbReference type="AlphaFoldDB" id="A0AAD8KVW4"/>
<evidence type="ECO:0000313" key="2">
    <source>
        <dbReference type="EMBL" id="KAK1426730.1"/>
    </source>
</evidence>
<feature type="domain" description="GOLD" evidence="1">
    <location>
        <begin position="323"/>
        <end position="424"/>
    </location>
</feature>
<comment type="caution">
    <text evidence="2">The sequence shown here is derived from an EMBL/GenBank/DDBJ whole genome shotgun (WGS) entry which is preliminary data.</text>
</comment>
<dbReference type="SUPFAM" id="SSF101576">
    <property type="entry name" value="Supernatant protein factor (SPF), C-terminal domain"/>
    <property type="match status" value="1"/>
</dbReference>